<feature type="transmembrane region" description="Helical" evidence="1">
    <location>
        <begin position="38"/>
        <end position="56"/>
    </location>
</feature>
<dbReference type="Proteomes" id="UP001333710">
    <property type="component" value="Chromosome"/>
</dbReference>
<gene>
    <name evidence="2" type="ORF">MACH26_05580</name>
</gene>
<proteinExistence type="predicted"/>
<protein>
    <recommendedName>
        <fullName evidence="4">DUF2306 domain-containing protein</fullName>
    </recommendedName>
</protein>
<evidence type="ECO:0000256" key="1">
    <source>
        <dbReference type="SAM" id="Phobius"/>
    </source>
</evidence>
<dbReference type="RefSeq" id="WP_338290974.1">
    <property type="nucleotide sequence ID" value="NZ_AP027272.1"/>
</dbReference>
<evidence type="ECO:0000313" key="2">
    <source>
        <dbReference type="EMBL" id="BDX05037.1"/>
    </source>
</evidence>
<accession>A0AA48HM69</accession>
<dbReference type="EMBL" id="AP027272">
    <property type="protein sequence ID" value="BDX05037.1"/>
    <property type="molecule type" value="Genomic_DNA"/>
</dbReference>
<feature type="transmembrane region" description="Helical" evidence="1">
    <location>
        <begin position="6"/>
        <end position="26"/>
    </location>
</feature>
<organism evidence="2 3">
    <name type="scientific">Planctobacterium marinum</name>
    <dbReference type="NCBI Taxonomy" id="1631968"/>
    <lineage>
        <taxon>Bacteria</taxon>
        <taxon>Pseudomonadati</taxon>
        <taxon>Pseudomonadota</taxon>
        <taxon>Gammaproteobacteria</taxon>
        <taxon>Alteromonadales</taxon>
        <taxon>Alteromonadaceae</taxon>
        <taxon>Planctobacterium</taxon>
    </lineage>
</organism>
<sequence>MSLSVVGIFHTLFGLFALFAAAWLIIKFQKIAISHPLGKLYMLATAITAATSFFIFNHGGFNIAHGLAALTLAALFVAILLSFFKIFGTLTPYFQLVAMSSTLLFHLIPAATEVLTRFPLSEPMVKSFDDPLLHKTFLVILVLFLVLLIWQIARLKRKTIYIR</sequence>
<keyword evidence="1" id="KW-0472">Membrane</keyword>
<keyword evidence="3" id="KW-1185">Reference proteome</keyword>
<name>A0AA48HM69_9ALTE</name>
<evidence type="ECO:0008006" key="4">
    <source>
        <dbReference type="Google" id="ProtNLM"/>
    </source>
</evidence>
<feature type="transmembrane region" description="Helical" evidence="1">
    <location>
        <begin position="62"/>
        <end position="81"/>
    </location>
</feature>
<keyword evidence="1" id="KW-1133">Transmembrane helix</keyword>
<feature type="transmembrane region" description="Helical" evidence="1">
    <location>
        <begin position="93"/>
        <end position="112"/>
    </location>
</feature>
<dbReference type="AlphaFoldDB" id="A0AA48HM69"/>
<reference evidence="2" key="1">
    <citation type="submission" date="2023-01" db="EMBL/GenBank/DDBJ databases">
        <title>Complete genome sequence of Planctobacterium marinum strain Dej080120_11.</title>
        <authorList>
            <person name="Ueki S."/>
            <person name="Maruyama F."/>
        </authorList>
    </citation>
    <scope>NUCLEOTIDE SEQUENCE</scope>
    <source>
        <strain evidence="2">Dej080120_11</strain>
    </source>
</reference>
<dbReference type="KEGG" id="pmaw:MACH26_05580"/>
<feature type="transmembrane region" description="Helical" evidence="1">
    <location>
        <begin position="132"/>
        <end position="153"/>
    </location>
</feature>
<keyword evidence="1" id="KW-0812">Transmembrane</keyword>
<evidence type="ECO:0000313" key="3">
    <source>
        <dbReference type="Proteomes" id="UP001333710"/>
    </source>
</evidence>